<dbReference type="Proteomes" id="UP000494040">
    <property type="component" value="Unassembled WGS sequence"/>
</dbReference>
<dbReference type="AlphaFoldDB" id="A0A8I6TJU4"/>
<dbReference type="GeneID" id="106670897"/>
<dbReference type="PANTHER" id="PTHR20958">
    <property type="entry name" value="GLYCINE N-ACYLTRANSFERASE-LIKE PROTEIN"/>
    <property type="match status" value="1"/>
</dbReference>
<protein>
    <recommendedName>
        <fullName evidence="1">N-acetyltransferase domain-containing protein</fullName>
    </recommendedName>
</protein>
<sequence>MIEDEFRPVTDEDLPKLLQLLKCDFPRGIHAYSYIDTLCKWRQKNTSLDIHFLAPGGNYRHGVFFYMTYKTETKERLEGSFYASTMEGHKKLVDALNQYEFDWDRYILLFTCMQEQTWNCIQKVFLAKGCQLNSSNDNVYWMPWKEAKDIQVEIPDTMYLADLKPEHADIINSIWPHRFRGSSTVIKQIIKLNFGIGLFLRGSSELISWAVFWYYGGIGAVQTVEEYRRKGCASATVQAITRKMGSQGLDVHLNVVNGNIAGNLFFTKQGFRFAFIGVWAFSPNSDG</sequence>
<evidence type="ECO:0000313" key="3">
    <source>
        <dbReference type="Proteomes" id="UP000494040"/>
    </source>
</evidence>
<organism evidence="2 3">
    <name type="scientific">Cimex lectularius</name>
    <name type="common">Bed bug</name>
    <name type="synonym">Acanthia lectularia</name>
    <dbReference type="NCBI Taxonomy" id="79782"/>
    <lineage>
        <taxon>Eukaryota</taxon>
        <taxon>Metazoa</taxon>
        <taxon>Ecdysozoa</taxon>
        <taxon>Arthropoda</taxon>
        <taxon>Hexapoda</taxon>
        <taxon>Insecta</taxon>
        <taxon>Pterygota</taxon>
        <taxon>Neoptera</taxon>
        <taxon>Paraneoptera</taxon>
        <taxon>Hemiptera</taxon>
        <taxon>Heteroptera</taxon>
        <taxon>Panheteroptera</taxon>
        <taxon>Cimicomorpha</taxon>
        <taxon>Cimicidae</taxon>
        <taxon>Cimex</taxon>
    </lineage>
</organism>
<dbReference type="RefSeq" id="XP_014257052.1">
    <property type="nucleotide sequence ID" value="XM_014401566.2"/>
</dbReference>
<dbReference type="EnsemblMetazoa" id="XM_014401566.2">
    <property type="protein sequence ID" value="XP_014257052.1"/>
    <property type="gene ID" value="LOC106670897"/>
</dbReference>
<dbReference type="InterPro" id="IPR013653">
    <property type="entry name" value="GCN5-like_dom"/>
</dbReference>
<dbReference type="OrthoDB" id="61870at2759"/>
<feature type="domain" description="N-acetyltransferase" evidence="1">
    <location>
        <begin position="158"/>
        <end position="287"/>
    </location>
</feature>
<dbReference type="InterPro" id="IPR016181">
    <property type="entry name" value="Acyl_CoA_acyltransferase"/>
</dbReference>
<name>A0A8I6TJU4_CIMLE</name>
<evidence type="ECO:0000259" key="1">
    <source>
        <dbReference type="PROSITE" id="PS51186"/>
    </source>
</evidence>
<dbReference type="PANTHER" id="PTHR20958:SF6">
    <property type="entry name" value="GLYCINE N-ACYLTRANSFERASE-LIKE PROTEIN"/>
    <property type="match status" value="1"/>
</dbReference>
<dbReference type="Gene3D" id="3.40.630.30">
    <property type="match status" value="2"/>
</dbReference>
<dbReference type="KEGG" id="clec:106670897"/>
<proteinExistence type="predicted"/>
<dbReference type="PROSITE" id="PS51186">
    <property type="entry name" value="GNAT"/>
    <property type="match status" value="1"/>
</dbReference>
<dbReference type="GO" id="GO:0016747">
    <property type="term" value="F:acyltransferase activity, transferring groups other than amino-acyl groups"/>
    <property type="evidence" value="ECO:0007669"/>
    <property type="project" value="InterPro"/>
</dbReference>
<dbReference type="OMA" id="NCYGTAI"/>
<dbReference type="InterPro" id="IPR000182">
    <property type="entry name" value="GNAT_dom"/>
</dbReference>
<keyword evidence="3" id="KW-1185">Reference proteome</keyword>
<dbReference type="SUPFAM" id="SSF55729">
    <property type="entry name" value="Acyl-CoA N-acyltransferases (Nat)"/>
    <property type="match status" value="1"/>
</dbReference>
<dbReference type="Pfam" id="PF08445">
    <property type="entry name" value="FR47"/>
    <property type="match status" value="1"/>
</dbReference>
<accession>A0A8I6TJU4</accession>
<evidence type="ECO:0000313" key="2">
    <source>
        <dbReference type="EnsemblMetazoa" id="XP_014257052.1"/>
    </source>
</evidence>
<reference evidence="2" key="1">
    <citation type="submission" date="2022-01" db="UniProtKB">
        <authorList>
            <consortium name="EnsemblMetazoa"/>
        </authorList>
    </citation>
    <scope>IDENTIFICATION</scope>
</reference>
<dbReference type="InterPro" id="IPR053225">
    <property type="entry name" value="Acyl-CoA_N-acyltransferase"/>
</dbReference>